<protein>
    <submittedName>
        <fullName evidence="5">Helix-turn-helix transcriptional regulator</fullName>
    </submittedName>
</protein>
<feature type="non-terminal residue" evidence="5">
    <location>
        <position position="1"/>
    </location>
</feature>
<evidence type="ECO:0000259" key="4">
    <source>
        <dbReference type="PROSITE" id="PS50043"/>
    </source>
</evidence>
<gene>
    <name evidence="5" type="ORF">KDM89_19560</name>
</gene>
<proteinExistence type="predicted"/>
<feature type="domain" description="HTH luxR-type" evidence="4">
    <location>
        <begin position="18"/>
        <end position="83"/>
    </location>
</feature>
<dbReference type="AlphaFoldDB" id="A0A941I6W1"/>
<evidence type="ECO:0000256" key="1">
    <source>
        <dbReference type="ARBA" id="ARBA00023015"/>
    </source>
</evidence>
<evidence type="ECO:0000313" key="6">
    <source>
        <dbReference type="Proteomes" id="UP000680067"/>
    </source>
</evidence>
<comment type="caution">
    <text evidence="5">The sequence shown here is derived from an EMBL/GenBank/DDBJ whole genome shotgun (WGS) entry which is preliminary data.</text>
</comment>
<dbReference type="PANTHER" id="PTHR44688">
    <property type="entry name" value="DNA-BINDING TRANSCRIPTIONAL ACTIVATOR DEVR_DOSR"/>
    <property type="match status" value="1"/>
</dbReference>
<reference evidence="5" key="1">
    <citation type="submission" date="2021-04" db="EMBL/GenBank/DDBJ databases">
        <title>novel species isolated from subtropical streams in China.</title>
        <authorList>
            <person name="Lu H."/>
        </authorList>
    </citation>
    <scope>NUCLEOTIDE SEQUENCE</scope>
    <source>
        <strain evidence="5">LFS511W</strain>
    </source>
</reference>
<dbReference type="SUPFAM" id="SSF46894">
    <property type="entry name" value="C-terminal effector domain of the bipartite response regulators"/>
    <property type="match status" value="1"/>
</dbReference>
<dbReference type="PANTHER" id="PTHR44688:SF16">
    <property type="entry name" value="DNA-BINDING TRANSCRIPTIONAL ACTIVATOR DEVR_DOSR"/>
    <property type="match status" value="1"/>
</dbReference>
<dbReference type="RefSeq" id="WP_212689565.1">
    <property type="nucleotide sequence ID" value="NZ_JAGSPN010000108.1"/>
</dbReference>
<keyword evidence="2" id="KW-0238">DNA-binding</keyword>
<dbReference type="GO" id="GO:0003677">
    <property type="term" value="F:DNA binding"/>
    <property type="evidence" value="ECO:0007669"/>
    <property type="project" value="UniProtKB-KW"/>
</dbReference>
<dbReference type="Proteomes" id="UP000680067">
    <property type="component" value="Unassembled WGS sequence"/>
</dbReference>
<dbReference type="Pfam" id="PF00196">
    <property type="entry name" value="GerE"/>
    <property type="match status" value="1"/>
</dbReference>
<dbReference type="SMART" id="SM00421">
    <property type="entry name" value="HTH_LUXR"/>
    <property type="match status" value="1"/>
</dbReference>
<dbReference type="PRINTS" id="PR00038">
    <property type="entry name" value="HTHLUXR"/>
</dbReference>
<dbReference type="GO" id="GO:0006355">
    <property type="term" value="P:regulation of DNA-templated transcription"/>
    <property type="evidence" value="ECO:0007669"/>
    <property type="project" value="InterPro"/>
</dbReference>
<dbReference type="PROSITE" id="PS50043">
    <property type="entry name" value="HTH_LUXR_2"/>
    <property type="match status" value="1"/>
</dbReference>
<name>A0A941I6W1_9BURK</name>
<dbReference type="InterPro" id="IPR036388">
    <property type="entry name" value="WH-like_DNA-bd_sf"/>
</dbReference>
<dbReference type="EMBL" id="JAGSPN010000108">
    <property type="protein sequence ID" value="MBR7784332.1"/>
    <property type="molecule type" value="Genomic_DNA"/>
</dbReference>
<accession>A0A941I6W1</accession>
<evidence type="ECO:0000313" key="5">
    <source>
        <dbReference type="EMBL" id="MBR7784332.1"/>
    </source>
</evidence>
<sequence>TSNFVVRLIPQEVGSSAWLQYKFSLTAREGDVCYLMLQGHGDKVIAKLLNISYWTVRTHVANILKKIGITSRNEIGIAVLKTTFSFRPYNQ</sequence>
<keyword evidence="1" id="KW-0805">Transcription regulation</keyword>
<keyword evidence="3" id="KW-0804">Transcription</keyword>
<organism evidence="5 6">
    <name type="scientific">Undibacterium luofuense</name>
    <dbReference type="NCBI Taxonomy" id="2828733"/>
    <lineage>
        <taxon>Bacteria</taxon>
        <taxon>Pseudomonadati</taxon>
        <taxon>Pseudomonadota</taxon>
        <taxon>Betaproteobacteria</taxon>
        <taxon>Burkholderiales</taxon>
        <taxon>Oxalobacteraceae</taxon>
        <taxon>Undibacterium</taxon>
    </lineage>
</organism>
<evidence type="ECO:0000256" key="3">
    <source>
        <dbReference type="ARBA" id="ARBA00023163"/>
    </source>
</evidence>
<keyword evidence="6" id="KW-1185">Reference proteome</keyword>
<evidence type="ECO:0000256" key="2">
    <source>
        <dbReference type="ARBA" id="ARBA00023125"/>
    </source>
</evidence>
<dbReference type="InterPro" id="IPR000792">
    <property type="entry name" value="Tscrpt_reg_LuxR_C"/>
</dbReference>
<dbReference type="CDD" id="cd06170">
    <property type="entry name" value="LuxR_C_like"/>
    <property type="match status" value="1"/>
</dbReference>
<dbReference type="Gene3D" id="1.10.10.10">
    <property type="entry name" value="Winged helix-like DNA-binding domain superfamily/Winged helix DNA-binding domain"/>
    <property type="match status" value="1"/>
</dbReference>
<dbReference type="InterPro" id="IPR016032">
    <property type="entry name" value="Sig_transdc_resp-reg_C-effctor"/>
</dbReference>